<accession>A0A3M7ZY73</accession>
<dbReference type="Pfam" id="PF04464">
    <property type="entry name" value="Glyphos_transf"/>
    <property type="match status" value="1"/>
</dbReference>
<evidence type="ECO:0000313" key="2">
    <source>
        <dbReference type="Proteomes" id="UP000275048"/>
    </source>
</evidence>
<dbReference type="Proteomes" id="UP000275048">
    <property type="component" value="Unassembled WGS sequence"/>
</dbReference>
<evidence type="ECO:0008006" key="3">
    <source>
        <dbReference type="Google" id="ProtNLM"/>
    </source>
</evidence>
<dbReference type="EMBL" id="RHHB01000071">
    <property type="protein sequence ID" value="RNB43706.1"/>
    <property type="molecule type" value="Genomic_DNA"/>
</dbReference>
<name>A0A3M7ZY73_9MICO</name>
<gene>
    <name evidence="1" type="ORF">EDM22_18530</name>
</gene>
<organism evidence="1 2">
    <name type="scientific">Agromyces tardus</name>
    <dbReference type="NCBI Taxonomy" id="2583849"/>
    <lineage>
        <taxon>Bacteria</taxon>
        <taxon>Bacillati</taxon>
        <taxon>Actinomycetota</taxon>
        <taxon>Actinomycetes</taxon>
        <taxon>Micrococcales</taxon>
        <taxon>Microbacteriaceae</taxon>
        <taxon>Agromyces</taxon>
    </lineage>
</organism>
<keyword evidence="2" id="KW-1185">Reference proteome</keyword>
<dbReference type="InterPro" id="IPR007554">
    <property type="entry name" value="Glycerophosphate_synth"/>
</dbReference>
<reference evidence="1 2" key="1">
    <citation type="submission" date="2018-10" db="EMBL/GenBank/DDBJ databases">
        <title>Isolation, diversity and antibacterial activity of antinobacteria from the wheat rhizosphere soil.</title>
        <authorList>
            <person name="Sun T."/>
        </authorList>
    </citation>
    <scope>NUCLEOTIDE SEQUENCE [LARGE SCALE GENOMIC DNA]</scope>
    <source>
        <strain evidence="1 2">SJ-23</strain>
    </source>
</reference>
<dbReference type="Gene3D" id="3.40.50.12580">
    <property type="match status" value="1"/>
</dbReference>
<dbReference type="OrthoDB" id="7806295at2"/>
<protein>
    <recommendedName>
        <fullName evidence="3">CDP-glycerol--glycerophosphate glycerophosphotransferase</fullName>
    </recommendedName>
</protein>
<evidence type="ECO:0000313" key="1">
    <source>
        <dbReference type="EMBL" id="RNB43706.1"/>
    </source>
</evidence>
<dbReference type="AlphaFoldDB" id="A0A3M7ZY73"/>
<sequence>MGMTNDVRRGFKLVRDTLRLRKAQRELHARLAQRAPLEPHHYRVGVYFADGKVNLYQLRQWYAPLARLAERHPVLILSRASGAALALLEESPVPVAYVRRVADLEQVIHDQDLHVVFYVNQNAKNFQMMRYGRRWHVFINHGESDKMYMTTNQFKAYDYAFIAGDAARARLEKVLWDYDFDKRAIPIGRPQADHYLDGSPLPYTPDDRDVVLYAPTWEGDRGAAAYGSIASHGVALVRSLLASGRHRVIYRPHPRSGVVDHEYGAANREIIHAIAAANAADPGAQHVYDDGPSLGWQLAAADVAIVDISAMVYDRLAAGRPLLITRPVNPDAQIDTGGYLSACEWLVASDGEAMAARVDEVAHDEAALERLGFWVERYFGDTTPGVTTQRFHAAVDHLMAEWDRFAALHAADPEIDEHDAEGEAAEQADDIPMVD</sequence>
<comment type="caution">
    <text evidence="1">The sequence shown here is derived from an EMBL/GenBank/DDBJ whole genome shotgun (WGS) entry which is preliminary data.</text>
</comment>
<dbReference type="RefSeq" id="WP_122938560.1">
    <property type="nucleotide sequence ID" value="NZ_JBHSNT010000098.1"/>
</dbReference>
<dbReference type="GO" id="GO:0047355">
    <property type="term" value="F:CDP-glycerol glycerophosphotransferase activity"/>
    <property type="evidence" value="ECO:0007669"/>
    <property type="project" value="InterPro"/>
</dbReference>
<dbReference type="GO" id="GO:0016020">
    <property type="term" value="C:membrane"/>
    <property type="evidence" value="ECO:0007669"/>
    <property type="project" value="InterPro"/>
</dbReference>
<dbReference type="InterPro" id="IPR043148">
    <property type="entry name" value="TagF_C"/>
</dbReference>
<proteinExistence type="predicted"/>
<dbReference type="SUPFAM" id="SSF53756">
    <property type="entry name" value="UDP-Glycosyltransferase/glycogen phosphorylase"/>
    <property type="match status" value="1"/>
</dbReference>